<sequence>RTLSHIAQALTLVLLSTRLRIPAQRWRNENYERPVDLEGSGDDDPFADDELDDLYSGSGSGYFEQESGIETAVRLTTDTSITLPTTPAVLPVTSVQPVATPFDAYPPEDTTPEQTDSILYIPIVTEAPAITSQKVIAFTTTSATVSDTTSTTVSDTTSTTTASTAAATATTTTTTTEAPPSKPTIAFRYLLPPFVTTAATTQATTLEMPTTARTDASTEVATFRLVTTSTTRPRAMPKPSTSRAPDVTERSTTLPPTAGTSAPTEPTQTEPLDMILSTAIDNELEVPVSGGPSGDFEIREEEEKTRPELNNEVIAVVTPAVGSGLGKNAEPGIIDNTIDSGNSAAQLPQKNILERKEVLIAVIVGGVVGALFAAFLVMLLIYRMKKKDEGSYTLEEPKQASVTYQKPDKQEEFYA</sequence>
<dbReference type="OMA" id="EMQPSES"/>
<dbReference type="Pfam" id="PF01034">
    <property type="entry name" value="Syndecan"/>
    <property type="match status" value="1"/>
</dbReference>
<proteinExistence type="inferred from homology"/>
<keyword evidence="3 9" id="KW-0812">Transmembrane</keyword>
<gene>
    <name evidence="14" type="primary">SDC3</name>
</gene>
<dbReference type="PANTHER" id="PTHR10915:SF7">
    <property type="entry name" value="SYNDECAN-3"/>
    <property type="match status" value="1"/>
</dbReference>
<accession>A0A8D0GLS1</accession>
<evidence type="ECO:0000256" key="10">
    <source>
        <dbReference type="SAM" id="MobiDB-lite"/>
    </source>
</evidence>
<dbReference type="GO" id="GO:0009986">
    <property type="term" value="C:cell surface"/>
    <property type="evidence" value="ECO:0007669"/>
    <property type="project" value="TreeGrafter"/>
</dbReference>
<feature type="chain" id="PRO_5034797400" description="Syndecan" evidence="12">
    <location>
        <begin position="24"/>
        <end position="415"/>
    </location>
</feature>
<dbReference type="SMART" id="SM00294">
    <property type="entry name" value="4.1m"/>
    <property type="match status" value="1"/>
</dbReference>
<reference evidence="14" key="1">
    <citation type="submission" date="2025-08" db="UniProtKB">
        <authorList>
            <consortium name="Ensembl"/>
        </authorList>
    </citation>
    <scope>IDENTIFICATION</scope>
</reference>
<evidence type="ECO:0000259" key="13">
    <source>
        <dbReference type="SMART" id="SM00294"/>
    </source>
</evidence>
<feature type="region of interest" description="Disordered" evidence="10">
    <location>
        <begin position="392"/>
        <end position="415"/>
    </location>
</feature>
<feature type="transmembrane region" description="Helical" evidence="11">
    <location>
        <begin position="358"/>
        <end position="382"/>
    </location>
</feature>
<evidence type="ECO:0000256" key="9">
    <source>
        <dbReference type="RuleBase" id="RU000649"/>
    </source>
</evidence>
<evidence type="ECO:0000313" key="15">
    <source>
        <dbReference type="Proteomes" id="UP000694392"/>
    </source>
</evidence>
<dbReference type="PROSITE" id="PS00964">
    <property type="entry name" value="SYNDECAN"/>
    <property type="match status" value="1"/>
</dbReference>
<dbReference type="Ensembl" id="ENSSPUT00000008609.1">
    <property type="protein sequence ID" value="ENSSPUP00000008075.1"/>
    <property type="gene ID" value="ENSSPUG00000006232.1"/>
</dbReference>
<evidence type="ECO:0000256" key="4">
    <source>
        <dbReference type="ARBA" id="ARBA00022974"/>
    </source>
</evidence>
<dbReference type="InterPro" id="IPR001050">
    <property type="entry name" value="Syndecan"/>
</dbReference>
<evidence type="ECO:0000256" key="2">
    <source>
        <dbReference type="ARBA" id="ARBA00005343"/>
    </source>
</evidence>
<evidence type="ECO:0000256" key="12">
    <source>
        <dbReference type="SAM" id="SignalP"/>
    </source>
</evidence>
<dbReference type="InterPro" id="IPR003585">
    <property type="entry name" value="Neurexin-like"/>
</dbReference>
<evidence type="ECO:0000256" key="5">
    <source>
        <dbReference type="ARBA" id="ARBA00022989"/>
    </source>
</evidence>
<name>A0A8D0GLS1_SPHPU</name>
<evidence type="ECO:0000256" key="1">
    <source>
        <dbReference type="ARBA" id="ARBA00004479"/>
    </source>
</evidence>
<dbReference type="InterPro" id="IPR027789">
    <property type="entry name" value="Syndecan/Neurexin_dom"/>
</dbReference>
<evidence type="ECO:0000256" key="7">
    <source>
        <dbReference type="ARBA" id="ARBA00023180"/>
    </source>
</evidence>
<comment type="function">
    <text evidence="9">Cell surface proteoglycan.</text>
</comment>
<feature type="region of interest" description="Disordered" evidence="10">
    <location>
        <begin position="228"/>
        <end position="269"/>
    </location>
</feature>
<reference evidence="14" key="2">
    <citation type="submission" date="2025-09" db="UniProtKB">
        <authorList>
            <consortium name="Ensembl"/>
        </authorList>
    </citation>
    <scope>IDENTIFICATION</scope>
</reference>
<dbReference type="AlphaFoldDB" id="A0A8D0GLS1"/>
<dbReference type="Proteomes" id="UP000694392">
    <property type="component" value="Unplaced"/>
</dbReference>
<feature type="domain" description="Neurexin/syndecan/glycophorin C" evidence="13">
    <location>
        <begin position="381"/>
        <end position="399"/>
    </location>
</feature>
<dbReference type="GO" id="GO:0016020">
    <property type="term" value="C:membrane"/>
    <property type="evidence" value="ECO:0007669"/>
    <property type="project" value="UniProtKB-SubCell"/>
</dbReference>
<keyword evidence="5 11" id="KW-1133">Transmembrane helix</keyword>
<keyword evidence="6 11" id="KW-0472">Membrane</keyword>
<comment type="subcellular location">
    <subcellularLocation>
        <location evidence="1 9">Membrane</location>
        <topology evidence="1 9">Single-pass type I membrane protein</topology>
    </subcellularLocation>
</comment>
<organism evidence="14 15">
    <name type="scientific">Sphenodon punctatus</name>
    <name type="common">Tuatara</name>
    <name type="synonym">Hatteria punctata</name>
    <dbReference type="NCBI Taxonomy" id="8508"/>
    <lineage>
        <taxon>Eukaryota</taxon>
        <taxon>Metazoa</taxon>
        <taxon>Chordata</taxon>
        <taxon>Craniata</taxon>
        <taxon>Vertebrata</taxon>
        <taxon>Euteleostomi</taxon>
        <taxon>Lepidosauria</taxon>
        <taxon>Sphenodontia</taxon>
        <taxon>Sphenodontidae</taxon>
        <taxon>Sphenodon</taxon>
    </lineage>
</organism>
<dbReference type="GO" id="GO:0016477">
    <property type="term" value="P:cell migration"/>
    <property type="evidence" value="ECO:0007669"/>
    <property type="project" value="TreeGrafter"/>
</dbReference>
<evidence type="ECO:0000256" key="6">
    <source>
        <dbReference type="ARBA" id="ARBA00023136"/>
    </source>
</evidence>
<dbReference type="GeneTree" id="ENSGT00940000160209"/>
<comment type="similarity">
    <text evidence="2 9">Belongs to the syndecan proteoglycan family.</text>
</comment>
<feature type="signal peptide" evidence="12">
    <location>
        <begin position="1"/>
        <end position="23"/>
    </location>
</feature>
<dbReference type="PANTHER" id="PTHR10915">
    <property type="entry name" value="SYNDECAN"/>
    <property type="match status" value="1"/>
</dbReference>
<keyword evidence="15" id="KW-1185">Reference proteome</keyword>
<dbReference type="GO" id="GO:0042802">
    <property type="term" value="F:identical protein binding"/>
    <property type="evidence" value="ECO:0007669"/>
    <property type="project" value="Ensembl"/>
</dbReference>
<keyword evidence="8 9" id="KW-0357">Heparan sulfate</keyword>
<protein>
    <recommendedName>
        <fullName evidence="9">Syndecan</fullName>
    </recommendedName>
</protein>
<evidence type="ECO:0000256" key="3">
    <source>
        <dbReference type="ARBA" id="ARBA00022692"/>
    </source>
</evidence>
<evidence type="ECO:0000256" key="11">
    <source>
        <dbReference type="SAM" id="Phobius"/>
    </source>
</evidence>
<keyword evidence="4 9" id="KW-0654">Proteoglycan</keyword>
<feature type="region of interest" description="Disordered" evidence="10">
    <location>
        <begin position="147"/>
        <end position="181"/>
    </location>
</feature>
<evidence type="ECO:0000313" key="14">
    <source>
        <dbReference type="Ensembl" id="ENSSPUP00000008075.1"/>
    </source>
</evidence>
<feature type="compositionally biased region" description="Low complexity" evidence="10">
    <location>
        <begin position="147"/>
        <end position="176"/>
    </location>
</feature>
<feature type="compositionally biased region" description="Polar residues" evidence="10">
    <location>
        <begin position="250"/>
        <end position="269"/>
    </location>
</feature>
<keyword evidence="7 9" id="KW-0325">Glycoprotein</keyword>
<feature type="compositionally biased region" description="Basic and acidic residues" evidence="10">
    <location>
        <begin position="406"/>
        <end position="415"/>
    </location>
</feature>
<keyword evidence="12" id="KW-0732">Signal</keyword>
<evidence type="ECO:0000256" key="8">
    <source>
        <dbReference type="ARBA" id="ARBA00023207"/>
    </source>
</evidence>
<dbReference type="InterPro" id="IPR030479">
    <property type="entry name" value="Syndecan_CS"/>
</dbReference>